<evidence type="ECO:0000256" key="1">
    <source>
        <dbReference type="ARBA" id="ARBA00038308"/>
    </source>
</evidence>
<dbReference type="NCBIfam" id="TIGR02292">
    <property type="entry name" value="ygfB_yecA"/>
    <property type="match status" value="1"/>
</dbReference>
<dbReference type="NCBIfam" id="NF002477">
    <property type="entry name" value="PRK01736.1"/>
    <property type="match status" value="1"/>
</dbReference>
<evidence type="ECO:0000313" key="4">
    <source>
        <dbReference type="Proteomes" id="UP001596996"/>
    </source>
</evidence>
<accession>A0ABW3I8G5</accession>
<proteinExistence type="inferred from homology"/>
<sequence>MTKKPYSYLELDQKLHQASISVSAAELHGLLTGLVCGNVSEQQWQSLIYQFTNDNHAYPTSLLKDIEVIYQHIINTLLDVNSFNFELFLPKEDVFLRADGLSEWVSHFLLGLGLTQPYLDKEKGEIAEALTDLQDIAQLGYDESDNIDELNDAIEELIEYIRTVVALFHSHFRPLVTETKTVLH</sequence>
<dbReference type="PANTHER" id="PTHR37528">
    <property type="entry name" value="UPF0149 PROTEIN YGFB"/>
    <property type="match status" value="1"/>
</dbReference>
<gene>
    <name evidence="3" type="ORF">ACFQ02_05145</name>
</gene>
<evidence type="ECO:0000313" key="3">
    <source>
        <dbReference type="EMBL" id="MFD0966238.1"/>
    </source>
</evidence>
<dbReference type="Proteomes" id="UP001596996">
    <property type="component" value="Unassembled WGS sequence"/>
</dbReference>
<comment type="caution">
    <text evidence="3">The sequence shown here is derived from an EMBL/GenBank/DDBJ whole genome shotgun (WGS) entry which is preliminary data.</text>
</comment>
<organism evidence="3 4">
    <name type="scientific">Seminibacterium arietis</name>
    <dbReference type="NCBI Taxonomy" id="1173502"/>
    <lineage>
        <taxon>Bacteria</taxon>
        <taxon>Pseudomonadati</taxon>
        <taxon>Pseudomonadota</taxon>
        <taxon>Gammaproteobacteria</taxon>
        <taxon>Pasteurellales</taxon>
        <taxon>Pasteurellaceae</taxon>
        <taxon>Seminibacterium</taxon>
    </lineage>
</organism>
<dbReference type="InterPro" id="IPR011978">
    <property type="entry name" value="YgfB-like"/>
</dbReference>
<dbReference type="Gene3D" id="1.20.120.740">
    <property type="entry name" value="YgfB uncharacterised protein family UPF0149, PF03695"/>
    <property type="match status" value="1"/>
</dbReference>
<dbReference type="HAMAP" id="MF_00346">
    <property type="entry name" value="UPF0149"/>
    <property type="match status" value="1"/>
</dbReference>
<keyword evidence="4" id="KW-1185">Reference proteome</keyword>
<name>A0ABW3I8G5_9PAST</name>
<dbReference type="SUPFAM" id="SSF101327">
    <property type="entry name" value="YgfB-like"/>
    <property type="match status" value="1"/>
</dbReference>
<dbReference type="PANTHER" id="PTHR37528:SF1">
    <property type="entry name" value="UPF0149 PROTEIN YGFB"/>
    <property type="match status" value="1"/>
</dbReference>
<comment type="similarity">
    <text evidence="1 2">Belongs to the UPF0149 family.</text>
</comment>
<reference evidence="4" key="1">
    <citation type="journal article" date="2019" name="Int. J. Syst. Evol. Microbiol.">
        <title>The Global Catalogue of Microorganisms (GCM) 10K type strain sequencing project: providing services to taxonomists for standard genome sequencing and annotation.</title>
        <authorList>
            <consortium name="The Broad Institute Genomics Platform"/>
            <consortium name="The Broad Institute Genome Sequencing Center for Infectious Disease"/>
            <person name="Wu L."/>
            <person name="Ma J."/>
        </authorList>
    </citation>
    <scope>NUCLEOTIDE SEQUENCE [LARGE SCALE GENOMIC DNA]</scope>
    <source>
        <strain evidence="4">CCUG 61707</strain>
    </source>
</reference>
<dbReference type="Pfam" id="PF03695">
    <property type="entry name" value="UPF0149"/>
    <property type="match status" value="1"/>
</dbReference>
<dbReference type="EMBL" id="JBHTJN010000009">
    <property type="protein sequence ID" value="MFD0966238.1"/>
    <property type="molecule type" value="Genomic_DNA"/>
</dbReference>
<evidence type="ECO:0000256" key="2">
    <source>
        <dbReference type="HAMAP-Rule" id="MF_00346"/>
    </source>
</evidence>
<dbReference type="InterPro" id="IPR036255">
    <property type="entry name" value="YgfB-like_sf"/>
</dbReference>
<dbReference type="RefSeq" id="WP_380820132.1">
    <property type="nucleotide sequence ID" value="NZ_JBHTJN010000009.1"/>
</dbReference>
<protein>
    <recommendedName>
        <fullName evidence="2">UPF0149 protein ACFQ02_05145</fullName>
    </recommendedName>
</protein>